<evidence type="ECO:0000313" key="2">
    <source>
        <dbReference type="Proteomes" id="UP001642540"/>
    </source>
</evidence>
<reference evidence="1 2" key="1">
    <citation type="submission" date="2024-08" db="EMBL/GenBank/DDBJ databases">
        <authorList>
            <person name="Cucini C."/>
            <person name="Frati F."/>
        </authorList>
    </citation>
    <scope>NUCLEOTIDE SEQUENCE [LARGE SCALE GENOMIC DNA]</scope>
</reference>
<evidence type="ECO:0000313" key="1">
    <source>
        <dbReference type="EMBL" id="CAL8145880.1"/>
    </source>
</evidence>
<gene>
    <name evidence="1" type="ORF">ODALV1_LOCUS30630</name>
</gene>
<accession>A0ABP1S796</accession>
<sequence length="91" mass="9842">MGVIFSCLTRVCCLPEPEGETMEAYYATGSNQPASPVSSNQKDVNNQDIFDEGLELEEISDSSVISICVSDSKEDEDLYSTDCEIPSLPPG</sequence>
<comment type="caution">
    <text evidence="1">The sequence shown here is derived from an EMBL/GenBank/DDBJ whole genome shotgun (WGS) entry which is preliminary data.</text>
</comment>
<protein>
    <submittedName>
        <fullName evidence="1">Uncharacterized protein</fullName>
    </submittedName>
</protein>
<organism evidence="1 2">
    <name type="scientific">Orchesella dallaii</name>
    <dbReference type="NCBI Taxonomy" id="48710"/>
    <lineage>
        <taxon>Eukaryota</taxon>
        <taxon>Metazoa</taxon>
        <taxon>Ecdysozoa</taxon>
        <taxon>Arthropoda</taxon>
        <taxon>Hexapoda</taxon>
        <taxon>Collembola</taxon>
        <taxon>Entomobryomorpha</taxon>
        <taxon>Entomobryoidea</taxon>
        <taxon>Orchesellidae</taxon>
        <taxon>Orchesellinae</taxon>
        <taxon>Orchesella</taxon>
    </lineage>
</organism>
<proteinExistence type="predicted"/>
<dbReference type="EMBL" id="CAXLJM020000164">
    <property type="protein sequence ID" value="CAL8145880.1"/>
    <property type="molecule type" value="Genomic_DNA"/>
</dbReference>
<keyword evidence="2" id="KW-1185">Reference proteome</keyword>
<name>A0ABP1S796_9HEXA</name>
<dbReference type="Proteomes" id="UP001642540">
    <property type="component" value="Unassembled WGS sequence"/>
</dbReference>